<dbReference type="EMBL" id="MN739851">
    <property type="protein sequence ID" value="QHT74536.1"/>
    <property type="molecule type" value="Genomic_DNA"/>
</dbReference>
<name>A0A6C0H2R7_9ZZZZ</name>
<protein>
    <submittedName>
        <fullName evidence="1">Uncharacterized protein</fullName>
    </submittedName>
</protein>
<sequence length="139" mass="16280">MQTECIPDKQTLMRAFNTHFFDFINDIVSIFPENDDLVYAKNSFETIKKANPTAILKSWYNFVYTPYKDVIEQGNISFFFDKDYRTDLNHIHNSGEIMKMIDKIREPIKNMGDSNKAHSTKYIQNLSKLSLLYNDACAM</sequence>
<organism evidence="1">
    <name type="scientific">viral metagenome</name>
    <dbReference type="NCBI Taxonomy" id="1070528"/>
    <lineage>
        <taxon>unclassified sequences</taxon>
        <taxon>metagenomes</taxon>
        <taxon>organismal metagenomes</taxon>
    </lineage>
</organism>
<reference evidence="1" key="1">
    <citation type="journal article" date="2020" name="Nature">
        <title>Giant virus diversity and host interactions through global metagenomics.</title>
        <authorList>
            <person name="Schulz F."/>
            <person name="Roux S."/>
            <person name="Paez-Espino D."/>
            <person name="Jungbluth S."/>
            <person name="Walsh D.A."/>
            <person name="Denef V.J."/>
            <person name="McMahon K.D."/>
            <person name="Konstantinidis K.T."/>
            <person name="Eloe-Fadrosh E.A."/>
            <person name="Kyrpides N.C."/>
            <person name="Woyke T."/>
        </authorList>
    </citation>
    <scope>NUCLEOTIDE SEQUENCE</scope>
    <source>
        <strain evidence="1">GVMAG-M-3300023179-59</strain>
    </source>
</reference>
<proteinExistence type="predicted"/>
<evidence type="ECO:0000313" key="1">
    <source>
        <dbReference type="EMBL" id="QHT74536.1"/>
    </source>
</evidence>
<accession>A0A6C0H2R7</accession>
<dbReference type="AlphaFoldDB" id="A0A6C0H2R7"/>